<reference evidence="2" key="2">
    <citation type="submission" date="2017-06" db="EMBL/GenBank/DDBJ databases">
        <title>The pomegranate genome and the genomics of punicalagin biosynthesis.</title>
        <authorList>
            <person name="Xu C."/>
        </authorList>
    </citation>
    <scope>NUCLEOTIDE SEQUENCE [LARGE SCALE GENOMIC DNA]</scope>
    <source>
        <tissue evidence="2">Fresh leaf</tissue>
    </source>
</reference>
<dbReference type="SUPFAM" id="SSF81383">
    <property type="entry name" value="F-box domain"/>
    <property type="match status" value="1"/>
</dbReference>
<evidence type="ECO:0000313" key="2">
    <source>
        <dbReference type="EMBL" id="OWM85588.1"/>
    </source>
</evidence>
<dbReference type="SUPFAM" id="SSF50965">
    <property type="entry name" value="Galactose oxidase, central domain"/>
    <property type="match status" value="1"/>
</dbReference>
<dbReference type="Proteomes" id="UP000515151">
    <property type="component" value="Chromosome 5"/>
</dbReference>
<organism evidence="2 3">
    <name type="scientific">Punica granatum</name>
    <name type="common">Pomegranate</name>
    <dbReference type="NCBI Taxonomy" id="22663"/>
    <lineage>
        <taxon>Eukaryota</taxon>
        <taxon>Viridiplantae</taxon>
        <taxon>Streptophyta</taxon>
        <taxon>Embryophyta</taxon>
        <taxon>Tracheophyta</taxon>
        <taxon>Spermatophyta</taxon>
        <taxon>Magnoliopsida</taxon>
        <taxon>eudicotyledons</taxon>
        <taxon>Gunneridae</taxon>
        <taxon>Pentapetalae</taxon>
        <taxon>rosids</taxon>
        <taxon>malvids</taxon>
        <taxon>Myrtales</taxon>
        <taxon>Lythraceae</taxon>
        <taxon>Punica</taxon>
    </lineage>
</organism>
<evidence type="ECO:0000313" key="5">
    <source>
        <dbReference type="RefSeq" id="XP_031397828.1"/>
    </source>
</evidence>
<proteinExistence type="predicted"/>
<name>A0A218XLA4_PUNGR</name>
<dbReference type="CDD" id="cd22157">
    <property type="entry name" value="F-box_AtFBW1-like"/>
    <property type="match status" value="1"/>
</dbReference>
<dbReference type="PROSITE" id="PS50181">
    <property type="entry name" value="FBOX"/>
    <property type="match status" value="1"/>
</dbReference>
<feature type="domain" description="F-box" evidence="1">
    <location>
        <begin position="1"/>
        <end position="50"/>
    </location>
</feature>
<dbReference type="InterPro" id="IPR036047">
    <property type="entry name" value="F-box-like_dom_sf"/>
</dbReference>
<reference evidence="5" key="4">
    <citation type="submission" date="2025-04" db="UniProtKB">
        <authorList>
            <consortium name="RefSeq"/>
        </authorList>
    </citation>
    <scope>IDENTIFICATION</scope>
    <source>
        <tissue evidence="5">Leaf</tissue>
    </source>
</reference>
<protein>
    <submittedName>
        <fullName evidence="5">F-box protein CPR1-like isoform X1</fullName>
    </submittedName>
</protein>
<accession>A0A218XLA4</accession>
<dbReference type="InterPro" id="IPR017451">
    <property type="entry name" value="F-box-assoc_interact_dom"/>
</dbReference>
<dbReference type="SMART" id="SM00256">
    <property type="entry name" value="FBOX"/>
    <property type="match status" value="1"/>
</dbReference>
<dbReference type="RefSeq" id="XP_031397828.1">
    <property type="nucleotide sequence ID" value="XM_031541968.1"/>
</dbReference>
<keyword evidence="4" id="KW-1185">Reference proteome</keyword>
<dbReference type="Gene3D" id="1.20.1280.50">
    <property type="match status" value="1"/>
</dbReference>
<evidence type="ECO:0000313" key="3">
    <source>
        <dbReference type="Proteomes" id="UP000197138"/>
    </source>
</evidence>
<gene>
    <name evidence="5" type="primary">LOC116208489</name>
    <name evidence="2" type="ORF">CDL15_Pgr029011</name>
</gene>
<dbReference type="EMBL" id="MTKT01001158">
    <property type="protein sequence ID" value="OWM85588.1"/>
    <property type="molecule type" value="Genomic_DNA"/>
</dbReference>
<reference evidence="3" key="1">
    <citation type="journal article" date="2017" name="Plant J.">
        <title>The pomegranate (Punica granatum L.) genome and the genomics of punicalagin biosynthesis.</title>
        <authorList>
            <person name="Qin G."/>
            <person name="Xu C."/>
            <person name="Ming R."/>
            <person name="Tang H."/>
            <person name="Guyot R."/>
            <person name="Kramer E.M."/>
            <person name="Hu Y."/>
            <person name="Yi X."/>
            <person name="Qi Y."/>
            <person name="Xu X."/>
            <person name="Gao Z."/>
            <person name="Pan H."/>
            <person name="Jian J."/>
            <person name="Tian Y."/>
            <person name="Yue Z."/>
            <person name="Xu Y."/>
        </authorList>
    </citation>
    <scope>NUCLEOTIDE SEQUENCE [LARGE SCALE GENOMIC DNA]</scope>
    <source>
        <strain evidence="3">cv. Dabenzi</strain>
    </source>
</reference>
<dbReference type="InterPro" id="IPR011043">
    <property type="entry name" value="Gal_Oxase/kelch_b-propeller"/>
</dbReference>
<dbReference type="InterPro" id="IPR006527">
    <property type="entry name" value="F-box-assoc_dom_typ1"/>
</dbReference>
<evidence type="ECO:0000313" key="4">
    <source>
        <dbReference type="Proteomes" id="UP000515151"/>
    </source>
</evidence>
<dbReference type="InterPro" id="IPR050796">
    <property type="entry name" value="SCF_F-box_component"/>
</dbReference>
<dbReference type="OrthoDB" id="591557at2759"/>
<dbReference type="GeneID" id="116208489"/>
<evidence type="ECO:0000259" key="1">
    <source>
        <dbReference type="PROSITE" id="PS50181"/>
    </source>
</evidence>
<dbReference type="InterPro" id="IPR001810">
    <property type="entry name" value="F-box_dom"/>
</dbReference>
<dbReference type="Pfam" id="PF07734">
    <property type="entry name" value="FBA_1"/>
    <property type="match status" value="1"/>
</dbReference>
<dbReference type="PANTHER" id="PTHR31672:SF13">
    <property type="entry name" value="F-BOX PROTEIN CPR30-LIKE"/>
    <property type="match status" value="1"/>
</dbReference>
<dbReference type="PANTHER" id="PTHR31672">
    <property type="entry name" value="BNACNNG10540D PROTEIN"/>
    <property type="match status" value="1"/>
</dbReference>
<dbReference type="NCBIfam" id="TIGR01640">
    <property type="entry name" value="F_box_assoc_1"/>
    <property type="match status" value="1"/>
</dbReference>
<sequence length="396" mass="45072">MDAAKLPPEVFAEILYRLTAKDLLRCRLVNKQWLSLIDDRSFIDKHLRYITGLAGAEYHNIVILRSNQKLHSMEMEPPYRVRELQPPPMRSDSEIKLVGSCNGLLCLLSSSEDFIVWNPSTNDHARLPIVPFGKTSITIDGITAIRSVHFAIFGFGYDSFTEDYKVVVIEPVLKQQYQDIWLYSLQRNSWRRTGDDQHQVFLHRPSRMGVYVSNTLHWVMIRNSDSNDTQVILALDLRSEDYKEVPLPLCLDNRFGMDVTVLGGCLGMVVNSPHNKVSDVWVMREYGSRESWLKLFSVPYQTADVFPFQTGFEDLYYLHRSYPAGQLLVEGANKKFHWLDAKSRSLRTFKISPPTLKEYFSGESEPFIAEVCAGSLVRVDACGGTQSVAMAAAATT</sequence>
<dbReference type="Proteomes" id="UP000197138">
    <property type="component" value="Unassembled WGS sequence"/>
</dbReference>
<reference evidence="4" key="3">
    <citation type="journal article" date="2020" name="Plant Biotechnol. J.">
        <title>The pomegranate (Punica granatum L.) draft genome dissects genetic divergence between soft- and hard-seeded cultivars.</title>
        <authorList>
            <person name="Luo X."/>
            <person name="Li H."/>
            <person name="Wu Z."/>
            <person name="Yao W."/>
            <person name="Zhao P."/>
            <person name="Cao D."/>
            <person name="Yu H."/>
            <person name="Li K."/>
            <person name="Poudel K."/>
            <person name="Zhao D."/>
            <person name="Zhang F."/>
            <person name="Xia X."/>
            <person name="Chen L."/>
            <person name="Wang Q."/>
            <person name="Jing D."/>
            <person name="Cao S."/>
        </authorList>
    </citation>
    <scope>NUCLEOTIDE SEQUENCE [LARGE SCALE GENOMIC DNA]</scope>
</reference>
<dbReference type="AlphaFoldDB" id="A0A218XLA4"/>
<dbReference type="Pfam" id="PF00646">
    <property type="entry name" value="F-box"/>
    <property type="match status" value="1"/>
</dbReference>